<dbReference type="SUPFAM" id="SSF55331">
    <property type="entry name" value="Tautomerase/MIF"/>
    <property type="match status" value="1"/>
</dbReference>
<dbReference type="Gene3D" id="3.30.429.10">
    <property type="entry name" value="Macrophage Migration Inhibitory Factor"/>
    <property type="match status" value="1"/>
</dbReference>
<dbReference type="Pfam" id="PF01361">
    <property type="entry name" value="Tautomerase"/>
    <property type="match status" value="1"/>
</dbReference>
<organism evidence="5 6">
    <name type="scientific">Nocardia amamiensis</name>
    <dbReference type="NCBI Taxonomy" id="404578"/>
    <lineage>
        <taxon>Bacteria</taxon>
        <taxon>Bacillati</taxon>
        <taxon>Actinomycetota</taxon>
        <taxon>Actinomycetes</taxon>
        <taxon>Mycobacteriales</taxon>
        <taxon>Nocardiaceae</taxon>
        <taxon>Nocardia</taxon>
    </lineage>
</organism>
<dbReference type="PANTHER" id="PTHR35530:SF1">
    <property type="entry name" value="2-HYDROXYMUCONATE TAUTOMERASE"/>
    <property type="match status" value="1"/>
</dbReference>
<accession>A0ABS0CJH9</accession>
<dbReference type="Proteomes" id="UP000702209">
    <property type="component" value="Unassembled WGS sequence"/>
</dbReference>
<sequence length="67" mass="7381">MPYVNIKVTDEGVTREEKARLIKGVTDLLHDVLGKAPASTFVVIDEVALSDWGVGGMNVEEWRKLPS</sequence>
<name>A0ABS0CJH9_9NOCA</name>
<keyword evidence="2 3" id="KW-0413">Isomerase</keyword>
<dbReference type="PANTHER" id="PTHR35530">
    <property type="entry name" value="TAUTOMERASE-RELATED"/>
    <property type="match status" value="1"/>
</dbReference>
<protein>
    <recommendedName>
        <fullName evidence="3">Tautomerase</fullName>
        <ecNumber evidence="3">5.3.2.-</ecNumber>
    </recommendedName>
</protein>
<comment type="similarity">
    <text evidence="1 3">Belongs to the 4-oxalocrotonate tautomerase family.</text>
</comment>
<dbReference type="RefSeq" id="WP_195128102.1">
    <property type="nucleotide sequence ID" value="NZ_JADLQX010000002.1"/>
</dbReference>
<evidence type="ECO:0000256" key="2">
    <source>
        <dbReference type="ARBA" id="ARBA00023235"/>
    </source>
</evidence>
<dbReference type="NCBIfam" id="TIGR00013">
    <property type="entry name" value="taut"/>
    <property type="match status" value="1"/>
</dbReference>
<dbReference type="EMBL" id="JADLQX010000002">
    <property type="protein sequence ID" value="MBF6296772.1"/>
    <property type="molecule type" value="Genomic_DNA"/>
</dbReference>
<evidence type="ECO:0000256" key="3">
    <source>
        <dbReference type="RuleBase" id="RU362032"/>
    </source>
</evidence>
<evidence type="ECO:0000313" key="6">
    <source>
        <dbReference type="Proteomes" id="UP000702209"/>
    </source>
</evidence>
<dbReference type="InterPro" id="IPR004370">
    <property type="entry name" value="4-OT-like_dom"/>
</dbReference>
<keyword evidence="6" id="KW-1185">Reference proteome</keyword>
<comment type="caution">
    <text evidence="5">The sequence shown here is derived from an EMBL/GenBank/DDBJ whole genome shotgun (WGS) entry which is preliminary data.</text>
</comment>
<dbReference type="InterPro" id="IPR018191">
    <property type="entry name" value="4-OT"/>
</dbReference>
<dbReference type="EC" id="5.3.2.-" evidence="3"/>
<proteinExistence type="inferred from homology"/>
<evidence type="ECO:0000256" key="1">
    <source>
        <dbReference type="ARBA" id="ARBA00006723"/>
    </source>
</evidence>
<dbReference type="InterPro" id="IPR014347">
    <property type="entry name" value="Tautomerase/MIF_sf"/>
</dbReference>
<feature type="domain" description="4-oxalocrotonate tautomerase-like" evidence="4">
    <location>
        <begin position="2"/>
        <end position="59"/>
    </location>
</feature>
<reference evidence="5 6" key="1">
    <citation type="submission" date="2020-10" db="EMBL/GenBank/DDBJ databases">
        <title>Identification of Nocardia species via Next-generation sequencing and recognition of intraspecies genetic diversity.</title>
        <authorList>
            <person name="Li P."/>
            <person name="Li P."/>
            <person name="Lu B."/>
        </authorList>
    </citation>
    <scope>NUCLEOTIDE SEQUENCE [LARGE SCALE GENOMIC DNA]</scope>
    <source>
        <strain evidence="5 6">BJ06-0157</strain>
    </source>
</reference>
<evidence type="ECO:0000259" key="4">
    <source>
        <dbReference type="Pfam" id="PF01361"/>
    </source>
</evidence>
<evidence type="ECO:0000313" key="5">
    <source>
        <dbReference type="EMBL" id="MBF6296772.1"/>
    </source>
</evidence>
<gene>
    <name evidence="5" type="ORF">IU459_04340</name>
</gene>